<proteinExistence type="predicted"/>
<feature type="signal peptide" evidence="1">
    <location>
        <begin position="1"/>
        <end position="23"/>
    </location>
</feature>
<evidence type="ECO:0000256" key="1">
    <source>
        <dbReference type="SAM" id="SignalP"/>
    </source>
</evidence>
<organism evidence="2">
    <name type="scientific">Oppiella nova</name>
    <dbReference type="NCBI Taxonomy" id="334625"/>
    <lineage>
        <taxon>Eukaryota</taxon>
        <taxon>Metazoa</taxon>
        <taxon>Ecdysozoa</taxon>
        <taxon>Arthropoda</taxon>
        <taxon>Chelicerata</taxon>
        <taxon>Arachnida</taxon>
        <taxon>Acari</taxon>
        <taxon>Acariformes</taxon>
        <taxon>Sarcoptiformes</taxon>
        <taxon>Oribatida</taxon>
        <taxon>Brachypylina</taxon>
        <taxon>Oppioidea</taxon>
        <taxon>Oppiidae</taxon>
        <taxon>Oppiella</taxon>
    </lineage>
</organism>
<accession>A0A7R9QSC7</accession>
<dbReference type="AlphaFoldDB" id="A0A7R9QSC7"/>
<dbReference type="EMBL" id="CAJPVJ010010453">
    <property type="protein sequence ID" value="CAG2173228.1"/>
    <property type="molecule type" value="Genomic_DNA"/>
</dbReference>
<dbReference type="EMBL" id="OC925278">
    <property type="protein sequence ID" value="CAD7656041.1"/>
    <property type="molecule type" value="Genomic_DNA"/>
</dbReference>
<reference evidence="2" key="1">
    <citation type="submission" date="2020-11" db="EMBL/GenBank/DDBJ databases">
        <authorList>
            <person name="Tran Van P."/>
        </authorList>
    </citation>
    <scope>NUCLEOTIDE SEQUENCE</scope>
</reference>
<sequence length="164" mass="18409">MHAVMHSLHVFVCVLAISLSVDCVDRNNFKTCDQTGFCRRQRNQTPSEDNQWLVVSDSVVPAADEQSVEFRLKNSQSGVTLQAIIYALIDGQVIRLKVNELNGLRQRFEAKDSLLTDIPHSRLKVVDQTAQGFVVQLTGTKNKAFVSTNPFRIDVYSDDKLVIS</sequence>
<gene>
    <name evidence="2" type="ORF">ONB1V03_LOCUS12681</name>
</gene>
<protein>
    <submittedName>
        <fullName evidence="2">Uncharacterized protein</fullName>
    </submittedName>
</protein>
<feature type="non-terminal residue" evidence="2">
    <location>
        <position position="1"/>
    </location>
</feature>
<evidence type="ECO:0000313" key="3">
    <source>
        <dbReference type="Proteomes" id="UP000728032"/>
    </source>
</evidence>
<dbReference type="OrthoDB" id="3237269at2759"/>
<name>A0A7R9QSC7_9ACAR</name>
<dbReference type="Proteomes" id="UP000728032">
    <property type="component" value="Unassembled WGS sequence"/>
</dbReference>
<keyword evidence="3" id="KW-1185">Reference proteome</keyword>
<evidence type="ECO:0000313" key="2">
    <source>
        <dbReference type="EMBL" id="CAD7656041.1"/>
    </source>
</evidence>
<keyword evidence="1" id="KW-0732">Signal</keyword>
<feature type="chain" id="PRO_5036211954" evidence="1">
    <location>
        <begin position="24"/>
        <end position="164"/>
    </location>
</feature>